<reference evidence="1 2" key="1">
    <citation type="submission" date="2021-05" db="EMBL/GenBank/DDBJ databases">
        <title>Genome Assembly of Synthetic Allotetraploid Brassica napus Reveals Homoeologous Exchanges between Subgenomes.</title>
        <authorList>
            <person name="Davis J.T."/>
        </authorList>
    </citation>
    <scope>NUCLEOTIDE SEQUENCE [LARGE SCALE GENOMIC DNA]</scope>
    <source>
        <strain evidence="2">cv. Da-Ae</strain>
        <tissue evidence="1">Seedling</tissue>
    </source>
</reference>
<protein>
    <submittedName>
        <fullName evidence="1">Uncharacterized protein</fullName>
    </submittedName>
</protein>
<name>A0ABQ8DBS6_BRANA</name>
<accession>A0ABQ8DBS6</accession>
<feature type="non-terminal residue" evidence="1">
    <location>
        <position position="1"/>
    </location>
</feature>
<dbReference type="Proteomes" id="UP000824890">
    <property type="component" value="Unassembled WGS sequence"/>
</dbReference>
<evidence type="ECO:0000313" key="1">
    <source>
        <dbReference type="EMBL" id="KAH0926799.1"/>
    </source>
</evidence>
<dbReference type="EMBL" id="JAGKQM010000005">
    <property type="protein sequence ID" value="KAH0926799.1"/>
    <property type="molecule type" value="Genomic_DNA"/>
</dbReference>
<evidence type="ECO:0000313" key="2">
    <source>
        <dbReference type="Proteomes" id="UP000824890"/>
    </source>
</evidence>
<sequence>REPLKLPQFEFYTPLQLVQSSIEKKRVKAKELSKKTKGLRKKSWPQTWEGVQLLFAGTNLSCVVVWM</sequence>
<keyword evidence="2" id="KW-1185">Reference proteome</keyword>
<gene>
    <name evidence="1" type="ORF">HID58_019055</name>
</gene>
<proteinExistence type="predicted"/>
<organism evidence="1 2">
    <name type="scientific">Brassica napus</name>
    <name type="common">Rape</name>
    <dbReference type="NCBI Taxonomy" id="3708"/>
    <lineage>
        <taxon>Eukaryota</taxon>
        <taxon>Viridiplantae</taxon>
        <taxon>Streptophyta</taxon>
        <taxon>Embryophyta</taxon>
        <taxon>Tracheophyta</taxon>
        <taxon>Spermatophyta</taxon>
        <taxon>Magnoliopsida</taxon>
        <taxon>eudicotyledons</taxon>
        <taxon>Gunneridae</taxon>
        <taxon>Pentapetalae</taxon>
        <taxon>rosids</taxon>
        <taxon>malvids</taxon>
        <taxon>Brassicales</taxon>
        <taxon>Brassicaceae</taxon>
        <taxon>Brassiceae</taxon>
        <taxon>Brassica</taxon>
    </lineage>
</organism>
<comment type="caution">
    <text evidence="1">The sequence shown here is derived from an EMBL/GenBank/DDBJ whole genome shotgun (WGS) entry which is preliminary data.</text>
</comment>
<dbReference type="InterPro" id="IPR012870">
    <property type="entry name" value="DUF1666"/>
</dbReference>
<dbReference type="Pfam" id="PF07891">
    <property type="entry name" value="DUF1666"/>
    <property type="match status" value="1"/>
</dbReference>